<dbReference type="PANTHER" id="PTHR23081">
    <property type="entry name" value="RNA POLYMERASE II CTD PHOSPHATASE"/>
    <property type="match status" value="1"/>
</dbReference>
<dbReference type="SMART" id="SM00577">
    <property type="entry name" value="CPDc"/>
    <property type="match status" value="1"/>
</dbReference>
<evidence type="ECO:0000256" key="1">
    <source>
        <dbReference type="ARBA" id="ARBA00004123"/>
    </source>
</evidence>
<dbReference type="SUPFAM" id="SSF52113">
    <property type="entry name" value="BRCT domain"/>
    <property type="match status" value="1"/>
</dbReference>
<comment type="catalytic activity">
    <reaction evidence="5 6">
        <text>O-phospho-L-threonyl-[protein] + H2O = L-threonyl-[protein] + phosphate</text>
        <dbReference type="Rhea" id="RHEA:47004"/>
        <dbReference type="Rhea" id="RHEA-COMP:11060"/>
        <dbReference type="Rhea" id="RHEA-COMP:11605"/>
        <dbReference type="ChEBI" id="CHEBI:15377"/>
        <dbReference type="ChEBI" id="CHEBI:30013"/>
        <dbReference type="ChEBI" id="CHEBI:43474"/>
        <dbReference type="ChEBI" id="CHEBI:61977"/>
        <dbReference type="EC" id="3.1.3.16"/>
    </reaction>
</comment>
<evidence type="ECO:0000256" key="3">
    <source>
        <dbReference type="ARBA" id="ARBA00023242"/>
    </source>
</evidence>
<dbReference type="EC" id="3.1.3.16" evidence="6"/>
<dbReference type="PROSITE" id="PS50172">
    <property type="entry name" value="BRCT"/>
    <property type="match status" value="1"/>
</dbReference>
<keyword evidence="2 6" id="KW-0378">Hydrolase</keyword>
<gene>
    <name evidence="9" type="ORF">FSB_LOCUS15798</name>
</gene>
<feature type="domain" description="BRCT" evidence="7">
    <location>
        <begin position="274"/>
        <end position="365"/>
    </location>
</feature>
<evidence type="ECO:0000256" key="4">
    <source>
        <dbReference type="ARBA" id="ARBA00047761"/>
    </source>
</evidence>
<protein>
    <recommendedName>
        <fullName evidence="6">RNA polymerase II C-terminal domain phosphatase-like</fullName>
        <ecNumber evidence="6">3.1.3.16</ecNumber>
    </recommendedName>
</protein>
<dbReference type="SUPFAM" id="SSF56784">
    <property type="entry name" value="HAD-like"/>
    <property type="match status" value="1"/>
</dbReference>
<evidence type="ECO:0000256" key="5">
    <source>
        <dbReference type="ARBA" id="ARBA00048336"/>
    </source>
</evidence>
<evidence type="ECO:0000256" key="6">
    <source>
        <dbReference type="RuleBase" id="RU366066"/>
    </source>
</evidence>
<evidence type="ECO:0000313" key="9">
    <source>
        <dbReference type="EMBL" id="SPC87916.1"/>
    </source>
</evidence>
<dbReference type="GO" id="GO:0008420">
    <property type="term" value="F:RNA polymerase II CTD heptapeptide repeat phosphatase activity"/>
    <property type="evidence" value="ECO:0007669"/>
    <property type="project" value="UniProtKB-UniRule"/>
</dbReference>
<accession>A0A2N9FAK4</accession>
<dbReference type="InterPro" id="IPR036412">
    <property type="entry name" value="HAD-like_sf"/>
</dbReference>
<sequence length="368" mass="42963">MKRKNDDEAMKRKSDDEGIVACLSHEFRDQPNIKRRKLEEPSTDLDLLRFHRTHYLLCNEKLILVLDLDQTLIDARDVGNLTSEEEYLLDPTNLAISQVKADLFMFAPQMLIKLRPFVRMFLKAANHMFEMYIYTKASRLHALRIARLLDPHGNYFVSRIISKDDRPGCDKKSLYEVLGHENVILILDDNTKVWPNHQDNLITIQKYQYFASKFLRRHDDTYKSLAEKKIDESESDGVLKRILEVLQNIHRLFFHPEIGVDVAYRDVRLILKLIRQKVLAGCALYFGEVMNLGPPEESHIWGMAEELGAMCCVELGPAVTHVVTVDLETEEARWAEQTEKFLVHPTWLQAAYFTFQRNPEDNFPIEKF</sequence>
<dbReference type="CDD" id="cd07521">
    <property type="entry name" value="HAD_FCP1-like"/>
    <property type="match status" value="1"/>
</dbReference>
<keyword evidence="3 6" id="KW-0539">Nucleus</keyword>
<dbReference type="GO" id="GO:0005634">
    <property type="term" value="C:nucleus"/>
    <property type="evidence" value="ECO:0007669"/>
    <property type="project" value="UniProtKB-SubCell"/>
</dbReference>
<reference evidence="9" key="1">
    <citation type="submission" date="2018-02" db="EMBL/GenBank/DDBJ databases">
        <authorList>
            <person name="Cohen D.B."/>
            <person name="Kent A.D."/>
        </authorList>
    </citation>
    <scope>NUCLEOTIDE SEQUENCE</scope>
</reference>
<name>A0A2N9FAK4_FAGSY</name>
<dbReference type="InterPro" id="IPR023214">
    <property type="entry name" value="HAD_sf"/>
</dbReference>
<dbReference type="EMBL" id="OIVN01000957">
    <property type="protein sequence ID" value="SPC87916.1"/>
    <property type="molecule type" value="Genomic_DNA"/>
</dbReference>
<evidence type="ECO:0000259" key="7">
    <source>
        <dbReference type="PROSITE" id="PS50172"/>
    </source>
</evidence>
<evidence type="ECO:0000256" key="2">
    <source>
        <dbReference type="ARBA" id="ARBA00022801"/>
    </source>
</evidence>
<dbReference type="AlphaFoldDB" id="A0A2N9FAK4"/>
<organism evidence="9">
    <name type="scientific">Fagus sylvatica</name>
    <name type="common">Beechnut</name>
    <dbReference type="NCBI Taxonomy" id="28930"/>
    <lineage>
        <taxon>Eukaryota</taxon>
        <taxon>Viridiplantae</taxon>
        <taxon>Streptophyta</taxon>
        <taxon>Embryophyta</taxon>
        <taxon>Tracheophyta</taxon>
        <taxon>Spermatophyta</taxon>
        <taxon>Magnoliopsida</taxon>
        <taxon>eudicotyledons</taxon>
        <taxon>Gunneridae</taxon>
        <taxon>Pentapetalae</taxon>
        <taxon>rosids</taxon>
        <taxon>fabids</taxon>
        <taxon>Fagales</taxon>
        <taxon>Fagaceae</taxon>
        <taxon>Fagus</taxon>
    </lineage>
</organism>
<feature type="domain" description="FCP1 homology" evidence="8">
    <location>
        <begin position="57"/>
        <end position="228"/>
    </location>
</feature>
<evidence type="ECO:0000259" key="8">
    <source>
        <dbReference type="PROSITE" id="PS50969"/>
    </source>
</evidence>
<dbReference type="PROSITE" id="PS50969">
    <property type="entry name" value="FCP1"/>
    <property type="match status" value="1"/>
</dbReference>
<comment type="function">
    <text evidence="6">This promotes the activity of RNA polymerase II.</text>
</comment>
<dbReference type="Gene3D" id="3.40.50.1000">
    <property type="entry name" value="HAD superfamily/HAD-like"/>
    <property type="match status" value="1"/>
</dbReference>
<dbReference type="PANTHER" id="PTHR23081:SF36">
    <property type="entry name" value="RNA POLYMERASE II SUBUNIT A C-TERMINAL DOMAIN PHOSPHATASE"/>
    <property type="match status" value="1"/>
</dbReference>
<dbReference type="InterPro" id="IPR036420">
    <property type="entry name" value="BRCT_dom_sf"/>
</dbReference>
<dbReference type="InterPro" id="IPR039189">
    <property type="entry name" value="Fcp1"/>
</dbReference>
<dbReference type="Gene3D" id="3.40.50.10190">
    <property type="entry name" value="BRCT domain"/>
    <property type="match status" value="1"/>
</dbReference>
<dbReference type="NCBIfam" id="TIGR02250">
    <property type="entry name" value="FCP1_euk"/>
    <property type="match status" value="1"/>
</dbReference>
<proteinExistence type="predicted"/>
<comment type="subcellular location">
    <subcellularLocation>
        <location evidence="1 6">Nucleus</location>
    </subcellularLocation>
</comment>
<comment type="catalytic activity">
    <reaction evidence="4 6">
        <text>O-phospho-L-seryl-[protein] + H2O = L-seryl-[protein] + phosphate</text>
        <dbReference type="Rhea" id="RHEA:20629"/>
        <dbReference type="Rhea" id="RHEA-COMP:9863"/>
        <dbReference type="Rhea" id="RHEA-COMP:11604"/>
        <dbReference type="ChEBI" id="CHEBI:15377"/>
        <dbReference type="ChEBI" id="CHEBI:29999"/>
        <dbReference type="ChEBI" id="CHEBI:43474"/>
        <dbReference type="ChEBI" id="CHEBI:83421"/>
        <dbReference type="EC" id="3.1.3.16"/>
    </reaction>
</comment>
<dbReference type="InterPro" id="IPR011947">
    <property type="entry name" value="FCP1_euk"/>
</dbReference>
<dbReference type="CDD" id="cd17729">
    <property type="entry name" value="BRCT_CTDP1"/>
    <property type="match status" value="1"/>
</dbReference>
<dbReference type="Pfam" id="PF03031">
    <property type="entry name" value="NIF"/>
    <property type="match status" value="1"/>
</dbReference>
<dbReference type="InterPro" id="IPR001357">
    <property type="entry name" value="BRCT_dom"/>
</dbReference>
<dbReference type="InterPro" id="IPR004274">
    <property type="entry name" value="FCP1_dom"/>
</dbReference>